<dbReference type="AlphaFoldDB" id="A0A834GCX7"/>
<evidence type="ECO:0000256" key="11">
    <source>
        <dbReference type="ARBA" id="ARBA00022918"/>
    </source>
</evidence>
<dbReference type="OrthoDB" id="1738613at2759"/>
<evidence type="ECO:0000256" key="15">
    <source>
        <dbReference type="SAM" id="Coils"/>
    </source>
</evidence>
<dbReference type="GO" id="GO:0046872">
    <property type="term" value="F:metal ion binding"/>
    <property type="evidence" value="ECO:0007669"/>
    <property type="project" value="UniProtKB-KW"/>
</dbReference>
<dbReference type="PANTHER" id="PTHR37984:SF5">
    <property type="entry name" value="PROTEIN NYNRIN-LIKE"/>
    <property type="match status" value="1"/>
</dbReference>
<evidence type="ECO:0000256" key="3">
    <source>
        <dbReference type="ARBA" id="ARBA00022695"/>
    </source>
</evidence>
<feature type="coiled-coil region" evidence="15">
    <location>
        <begin position="390"/>
        <end position="417"/>
    </location>
</feature>
<dbReference type="Pfam" id="PF17921">
    <property type="entry name" value="Integrase_H2C2"/>
    <property type="match status" value="1"/>
</dbReference>
<dbReference type="GO" id="GO:0006310">
    <property type="term" value="P:DNA recombination"/>
    <property type="evidence" value="ECO:0007669"/>
    <property type="project" value="UniProtKB-KW"/>
</dbReference>
<keyword evidence="6" id="KW-0064">Aspartyl protease</keyword>
<dbReference type="SUPFAM" id="SSF53098">
    <property type="entry name" value="Ribonuclease H-like"/>
    <property type="match status" value="1"/>
</dbReference>
<dbReference type="InterPro" id="IPR001584">
    <property type="entry name" value="Integrase_cat-core"/>
</dbReference>
<evidence type="ECO:0000256" key="7">
    <source>
        <dbReference type="ARBA" id="ARBA00022759"/>
    </source>
</evidence>
<feature type="domain" description="Integrase catalytic" evidence="16">
    <location>
        <begin position="208"/>
        <end position="367"/>
    </location>
</feature>
<dbReference type="GO" id="GO:0015074">
    <property type="term" value="P:DNA integration"/>
    <property type="evidence" value="ECO:0007669"/>
    <property type="project" value="UniProtKB-KW"/>
</dbReference>
<evidence type="ECO:0000256" key="13">
    <source>
        <dbReference type="ARBA" id="ARBA00023125"/>
    </source>
</evidence>
<dbReference type="GO" id="GO:0004519">
    <property type="term" value="F:endonuclease activity"/>
    <property type="evidence" value="ECO:0007669"/>
    <property type="project" value="UniProtKB-KW"/>
</dbReference>
<dbReference type="InterPro" id="IPR041373">
    <property type="entry name" value="RT_RNaseH"/>
</dbReference>
<dbReference type="Gene3D" id="1.10.340.70">
    <property type="match status" value="1"/>
</dbReference>
<keyword evidence="18" id="KW-1185">Reference proteome</keyword>
<keyword evidence="15" id="KW-0175">Coiled coil</keyword>
<keyword evidence="7" id="KW-0255">Endonuclease</keyword>
<gene>
    <name evidence="17" type="ORF">RHSIM_Rhsim10G0189700</name>
</gene>
<organism evidence="17 18">
    <name type="scientific">Rhododendron simsii</name>
    <name type="common">Sims's rhododendron</name>
    <dbReference type="NCBI Taxonomy" id="118357"/>
    <lineage>
        <taxon>Eukaryota</taxon>
        <taxon>Viridiplantae</taxon>
        <taxon>Streptophyta</taxon>
        <taxon>Embryophyta</taxon>
        <taxon>Tracheophyta</taxon>
        <taxon>Spermatophyta</taxon>
        <taxon>Magnoliopsida</taxon>
        <taxon>eudicotyledons</taxon>
        <taxon>Gunneridae</taxon>
        <taxon>Pentapetalae</taxon>
        <taxon>asterids</taxon>
        <taxon>Ericales</taxon>
        <taxon>Ericaceae</taxon>
        <taxon>Ericoideae</taxon>
        <taxon>Rhodoreae</taxon>
        <taxon>Rhododendron</taxon>
    </lineage>
</organism>
<keyword evidence="11" id="KW-0695">RNA-directed DNA polymerase</keyword>
<dbReference type="GO" id="GO:0003964">
    <property type="term" value="F:RNA-directed DNA polymerase activity"/>
    <property type="evidence" value="ECO:0007669"/>
    <property type="project" value="UniProtKB-KW"/>
</dbReference>
<evidence type="ECO:0000256" key="1">
    <source>
        <dbReference type="ARBA" id="ARBA00022670"/>
    </source>
</evidence>
<dbReference type="PANTHER" id="PTHR37984">
    <property type="entry name" value="PROTEIN CBG26694"/>
    <property type="match status" value="1"/>
</dbReference>
<dbReference type="CDD" id="cd09274">
    <property type="entry name" value="RNase_HI_RT_Ty3"/>
    <property type="match status" value="1"/>
</dbReference>
<keyword evidence="3" id="KW-0548">Nucleotidyltransferase</keyword>
<evidence type="ECO:0000256" key="8">
    <source>
        <dbReference type="ARBA" id="ARBA00022801"/>
    </source>
</evidence>
<dbReference type="InterPro" id="IPR036397">
    <property type="entry name" value="RNaseH_sf"/>
</dbReference>
<keyword evidence="13" id="KW-0238">DNA-binding</keyword>
<evidence type="ECO:0000256" key="4">
    <source>
        <dbReference type="ARBA" id="ARBA00022722"/>
    </source>
</evidence>
<dbReference type="SUPFAM" id="SSF56672">
    <property type="entry name" value="DNA/RNA polymerases"/>
    <property type="match status" value="1"/>
</dbReference>
<keyword evidence="14" id="KW-0233">DNA recombination</keyword>
<dbReference type="InterPro" id="IPR050951">
    <property type="entry name" value="Retrovirus_Pol_polyprotein"/>
</dbReference>
<evidence type="ECO:0000313" key="17">
    <source>
        <dbReference type="EMBL" id="KAF7130640.1"/>
    </source>
</evidence>
<dbReference type="InterPro" id="IPR043502">
    <property type="entry name" value="DNA/RNA_pol_sf"/>
</dbReference>
<keyword evidence="10" id="KW-0229">DNA integration</keyword>
<sequence length="653" mass="73658">MTAVVHCLQTWRVYLLGTKFLVLTDNVANTFFKVQKKLSPRQARWQEYLEEYDFEWKHKPGRHNQVADALSRKEVLGYIAAISQVASGFVDRIRVNAGNDAEYQKLVQQVKDGTVRRYWLEDSLLHAKGDRLYVPVLGGLRQELLRETHDPQWAGHPGRQRMLALLSRSYYWPKMEDDVEAYVKTCLVCQQDKTERRKEAGLLQPLSIPEKPWVSVSMDFISGLPKVDGMRSIMVVVDRFSKYAVFIPAPHKCPAEVAADLFYKYVVKYFGLPEDIVSDRDTRFTGRFWTVLFNLMGSELKFSTANHPQTDGQTERINSLLEEYLRHYVTASQQNWLELLDSAQFCYNLHRSSSTGASPFELALGQQPLTPHEVARTSTGGRCPAAYRFARAKQELLEEAQDSLSKAAKRMKKYADKGRRPLEFQVGDEVMLKLTPQIWKKINSKKVHRGLIARYDGPFEVMKRVGNVAYRLKLPDRLKIHPTFHLSKETTETDKVSTILVAAHGNQSQSHETPGIMSSIPSVTPLATPQSSIGVVRSNSGFRSVSHSVPQMPLPSVYGVPQYASQMPPPAPFASFAEGFVMPPSSSGPYGSYFTQQTPTTSSTVYRVASSSEAVSTTALLSHSTSAELWHRRLGHPRRDGFLIVELGLLQAA</sequence>
<protein>
    <recommendedName>
        <fullName evidence="16">Integrase catalytic domain-containing protein</fullName>
    </recommendedName>
</protein>
<keyword evidence="9" id="KW-0460">Magnesium</keyword>
<evidence type="ECO:0000256" key="12">
    <source>
        <dbReference type="ARBA" id="ARBA00022932"/>
    </source>
</evidence>
<dbReference type="EMBL" id="WJXA01000010">
    <property type="protein sequence ID" value="KAF7130640.1"/>
    <property type="molecule type" value="Genomic_DNA"/>
</dbReference>
<evidence type="ECO:0000256" key="6">
    <source>
        <dbReference type="ARBA" id="ARBA00022750"/>
    </source>
</evidence>
<evidence type="ECO:0000256" key="10">
    <source>
        <dbReference type="ARBA" id="ARBA00022908"/>
    </source>
</evidence>
<comment type="caution">
    <text evidence="17">The sequence shown here is derived from an EMBL/GenBank/DDBJ whole genome shotgun (WGS) entry which is preliminary data.</text>
</comment>
<dbReference type="GO" id="GO:0004190">
    <property type="term" value="F:aspartic-type endopeptidase activity"/>
    <property type="evidence" value="ECO:0007669"/>
    <property type="project" value="UniProtKB-KW"/>
</dbReference>
<dbReference type="PROSITE" id="PS50994">
    <property type="entry name" value="INTEGRASE"/>
    <property type="match status" value="1"/>
</dbReference>
<keyword evidence="4" id="KW-0540">Nuclease</keyword>
<keyword evidence="1" id="KW-0645">Protease</keyword>
<name>A0A834GCX7_RHOSS</name>
<accession>A0A834GCX7</accession>
<evidence type="ECO:0000313" key="18">
    <source>
        <dbReference type="Proteomes" id="UP000626092"/>
    </source>
</evidence>
<keyword evidence="12" id="KW-0239">DNA-directed DNA polymerase</keyword>
<evidence type="ECO:0000256" key="5">
    <source>
        <dbReference type="ARBA" id="ARBA00022723"/>
    </source>
</evidence>
<dbReference type="FunFam" id="1.10.340.70:FF:000001">
    <property type="entry name" value="Retrovirus-related Pol polyprotein from transposon gypsy-like Protein"/>
    <property type="match status" value="1"/>
</dbReference>
<evidence type="ECO:0000256" key="14">
    <source>
        <dbReference type="ARBA" id="ARBA00023172"/>
    </source>
</evidence>
<proteinExistence type="predicted"/>
<dbReference type="Gene3D" id="3.30.420.10">
    <property type="entry name" value="Ribonuclease H-like superfamily/Ribonuclease H"/>
    <property type="match status" value="1"/>
</dbReference>
<keyword evidence="8" id="KW-0378">Hydrolase</keyword>
<reference evidence="17" key="1">
    <citation type="submission" date="2019-11" db="EMBL/GenBank/DDBJ databases">
        <authorList>
            <person name="Liu Y."/>
            <person name="Hou J."/>
            <person name="Li T.-Q."/>
            <person name="Guan C.-H."/>
            <person name="Wu X."/>
            <person name="Wu H.-Z."/>
            <person name="Ling F."/>
            <person name="Zhang R."/>
            <person name="Shi X.-G."/>
            <person name="Ren J.-P."/>
            <person name="Chen E.-F."/>
            <person name="Sun J.-M."/>
        </authorList>
    </citation>
    <scope>NUCLEOTIDE SEQUENCE</scope>
    <source>
        <strain evidence="17">Adult_tree_wgs_1</strain>
        <tissue evidence="17">Leaves</tissue>
    </source>
</reference>
<keyword evidence="5" id="KW-0479">Metal-binding</keyword>
<evidence type="ECO:0000256" key="9">
    <source>
        <dbReference type="ARBA" id="ARBA00022842"/>
    </source>
</evidence>
<dbReference type="InterPro" id="IPR012337">
    <property type="entry name" value="RNaseH-like_sf"/>
</dbReference>
<dbReference type="InterPro" id="IPR056924">
    <property type="entry name" value="SH3_Tf2-1"/>
</dbReference>
<evidence type="ECO:0000256" key="2">
    <source>
        <dbReference type="ARBA" id="ARBA00022679"/>
    </source>
</evidence>
<dbReference type="GO" id="GO:0006508">
    <property type="term" value="P:proteolysis"/>
    <property type="evidence" value="ECO:0007669"/>
    <property type="project" value="UniProtKB-KW"/>
</dbReference>
<dbReference type="InterPro" id="IPR041588">
    <property type="entry name" value="Integrase_H2C2"/>
</dbReference>
<dbReference type="Proteomes" id="UP000626092">
    <property type="component" value="Unassembled WGS sequence"/>
</dbReference>
<evidence type="ECO:0000259" key="16">
    <source>
        <dbReference type="PROSITE" id="PS50994"/>
    </source>
</evidence>
<dbReference type="Pfam" id="PF17917">
    <property type="entry name" value="RT_RNaseH"/>
    <property type="match status" value="1"/>
</dbReference>
<dbReference type="GO" id="GO:0003887">
    <property type="term" value="F:DNA-directed DNA polymerase activity"/>
    <property type="evidence" value="ECO:0007669"/>
    <property type="project" value="UniProtKB-KW"/>
</dbReference>
<dbReference type="Pfam" id="PF24626">
    <property type="entry name" value="SH3_Tf2-1"/>
    <property type="match status" value="1"/>
</dbReference>
<dbReference type="GO" id="GO:0003677">
    <property type="term" value="F:DNA binding"/>
    <property type="evidence" value="ECO:0007669"/>
    <property type="project" value="UniProtKB-KW"/>
</dbReference>
<keyword evidence="2" id="KW-0808">Transferase</keyword>